<dbReference type="SUPFAM" id="SSF50044">
    <property type="entry name" value="SH3-domain"/>
    <property type="match status" value="1"/>
</dbReference>
<dbReference type="SMART" id="SM00326">
    <property type="entry name" value="SH3"/>
    <property type="match status" value="1"/>
</dbReference>
<dbReference type="GO" id="GO:0055037">
    <property type="term" value="C:recycling endosome"/>
    <property type="evidence" value="ECO:0007669"/>
    <property type="project" value="TreeGrafter"/>
</dbReference>
<dbReference type="GO" id="GO:0042147">
    <property type="term" value="P:retrograde transport, endosome to Golgi"/>
    <property type="evidence" value="ECO:0007669"/>
    <property type="project" value="TreeGrafter"/>
</dbReference>
<feature type="domain" description="SH3" evidence="5">
    <location>
        <begin position="17"/>
        <end position="83"/>
    </location>
</feature>
<accession>A0A8H3TVW3</accession>
<dbReference type="Pfam" id="PF00018">
    <property type="entry name" value="SH3_1"/>
    <property type="match status" value="1"/>
</dbReference>
<dbReference type="Pfam" id="PF07647">
    <property type="entry name" value="SAM_2"/>
    <property type="match status" value="1"/>
</dbReference>
<feature type="compositionally biased region" description="Basic and acidic residues" evidence="4">
    <location>
        <begin position="154"/>
        <end position="164"/>
    </location>
</feature>
<evidence type="ECO:0008006" key="10">
    <source>
        <dbReference type="Google" id="ProtNLM"/>
    </source>
</evidence>
<feature type="compositionally biased region" description="Basic and acidic residues" evidence="4">
    <location>
        <begin position="239"/>
        <end position="249"/>
    </location>
</feature>
<dbReference type="GO" id="GO:0005802">
    <property type="term" value="C:trans-Golgi network"/>
    <property type="evidence" value="ECO:0007669"/>
    <property type="project" value="TreeGrafter"/>
</dbReference>
<feature type="compositionally biased region" description="Polar residues" evidence="4">
    <location>
        <begin position="1005"/>
        <end position="1014"/>
    </location>
</feature>
<evidence type="ECO:0000259" key="7">
    <source>
        <dbReference type="PROSITE" id="PS50105"/>
    </source>
</evidence>
<protein>
    <recommendedName>
        <fullName evidence="10">PH domain-containing protein</fullName>
    </recommendedName>
</protein>
<dbReference type="PANTHER" id="PTHR22902">
    <property type="entry name" value="SESQUIPEDALIAN"/>
    <property type="match status" value="1"/>
</dbReference>
<dbReference type="InterPro" id="IPR001660">
    <property type="entry name" value="SAM"/>
</dbReference>
<dbReference type="Pfam" id="PF00169">
    <property type="entry name" value="PH"/>
    <property type="match status" value="1"/>
</dbReference>
<dbReference type="Proteomes" id="UP000620104">
    <property type="component" value="Unassembled WGS sequence"/>
</dbReference>
<feature type="compositionally biased region" description="Basic and acidic residues" evidence="4">
    <location>
        <begin position="190"/>
        <end position="208"/>
    </location>
</feature>
<dbReference type="SMART" id="SM00454">
    <property type="entry name" value="SAM"/>
    <property type="match status" value="1"/>
</dbReference>
<dbReference type="Gene3D" id="1.10.150.50">
    <property type="entry name" value="Transcription Factor, Ets-1"/>
    <property type="match status" value="1"/>
</dbReference>
<dbReference type="Gene3D" id="2.30.29.30">
    <property type="entry name" value="Pleckstrin-homology domain (PH domain)/Phosphotyrosine-binding domain (PTB)"/>
    <property type="match status" value="1"/>
</dbReference>
<feature type="compositionally biased region" description="Basic and acidic residues" evidence="4">
    <location>
        <begin position="392"/>
        <end position="409"/>
    </location>
</feature>
<feature type="compositionally biased region" description="Basic and acidic residues" evidence="4">
    <location>
        <begin position="1272"/>
        <end position="1284"/>
    </location>
</feature>
<evidence type="ECO:0000256" key="4">
    <source>
        <dbReference type="SAM" id="MobiDB-lite"/>
    </source>
</evidence>
<feature type="compositionally biased region" description="Polar residues" evidence="4">
    <location>
        <begin position="530"/>
        <end position="554"/>
    </location>
</feature>
<dbReference type="GO" id="GO:0007032">
    <property type="term" value="P:endosome organization"/>
    <property type="evidence" value="ECO:0007669"/>
    <property type="project" value="TreeGrafter"/>
</dbReference>
<evidence type="ECO:0000256" key="2">
    <source>
        <dbReference type="ARBA" id="ARBA00022553"/>
    </source>
</evidence>
<feature type="compositionally biased region" description="Low complexity" evidence="4">
    <location>
        <begin position="816"/>
        <end position="829"/>
    </location>
</feature>
<dbReference type="EMBL" id="BLZA01000028">
    <property type="protein sequence ID" value="GHJ88087.1"/>
    <property type="molecule type" value="Genomic_DNA"/>
</dbReference>
<feature type="compositionally biased region" description="Low complexity" evidence="4">
    <location>
        <begin position="111"/>
        <end position="137"/>
    </location>
</feature>
<evidence type="ECO:0000259" key="5">
    <source>
        <dbReference type="PROSITE" id="PS50002"/>
    </source>
</evidence>
<feature type="domain" description="PH" evidence="6">
    <location>
        <begin position="1086"/>
        <end position="1182"/>
    </location>
</feature>
<evidence type="ECO:0000256" key="3">
    <source>
        <dbReference type="PROSITE-ProRule" id="PRU00192"/>
    </source>
</evidence>
<evidence type="ECO:0000313" key="9">
    <source>
        <dbReference type="Proteomes" id="UP000620104"/>
    </source>
</evidence>
<organism evidence="8 9">
    <name type="scientific">Naganishia liquefaciens</name>
    <dbReference type="NCBI Taxonomy" id="104408"/>
    <lineage>
        <taxon>Eukaryota</taxon>
        <taxon>Fungi</taxon>
        <taxon>Dikarya</taxon>
        <taxon>Basidiomycota</taxon>
        <taxon>Agaricomycotina</taxon>
        <taxon>Tremellomycetes</taxon>
        <taxon>Filobasidiales</taxon>
        <taxon>Filobasidiaceae</taxon>
        <taxon>Naganishia</taxon>
    </lineage>
</organism>
<dbReference type="SUPFAM" id="SSF50729">
    <property type="entry name" value="PH domain-like"/>
    <property type="match status" value="1"/>
</dbReference>
<feature type="compositionally biased region" description="Polar residues" evidence="4">
    <location>
        <begin position="856"/>
        <end position="865"/>
    </location>
</feature>
<feature type="compositionally biased region" description="Low complexity" evidence="4">
    <location>
        <begin position="475"/>
        <end position="487"/>
    </location>
</feature>
<keyword evidence="2" id="KW-0597">Phosphoprotein</keyword>
<feature type="region of interest" description="Disordered" evidence="4">
    <location>
        <begin position="853"/>
        <end position="1085"/>
    </location>
</feature>
<feature type="region of interest" description="Disordered" evidence="4">
    <location>
        <begin position="1252"/>
        <end position="1284"/>
    </location>
</feature>
<comment type="caution">
    <text evidence="8">The sequence shown here is derived from an EMBL/GenBank/DDBJ whole genome shotgun (WGS) entry which is preliminary data.</text>
</comment>
<dbReference type="GO" id="GO:0005829">
    <property type="term" value="C:cytosol"/>
    <property type="evidence" value="ECO:0007669"/>
    <property type="project" value="GOC"/>
</dbReference>
<dbReference type="PROSITE" id="PS50002">
    <property type="entry name" value="SH3"/>
    <property type="match status" value="1"/>
</dbReference>
<proteinExistence type="predicted"/>
<dbReference type="CDD" id="cd13316">
    <property type="entry name" value="PH_Boi"/>
    <property type="match status" value="1"/>
</dbReference>
<keyword evidence="9" id="KW-1185">Reference proteome</keyword>
<dbReference type="InterPro" id="IPR001849">
    <property type="entry name" value="PH_domain"/>
</dbReference>
<feature type="compositionally biased region" description="Acidic residues" evidence="4">
    <location>
        <begin position="355"/>
        <end position="368"/>
    </location>
</feature>
<feature type="compositionally biased region" description="Polar residues" evidence="4">
    <location>
        <begin position="871"/>
        <end position="885"/>
    </location>
</feature>
<dbReference type="GO" id="GO:0001881">
    <property type="term" value="P:receptor recycling"/>
    <property type="evidence" value="ECO:0007669"/>
    <property type="project" value="TreeGrafter"/>
</dbReference>
<dbReference type="PROSITE" id="PS50105">
    <property type="entry name" value="SAM_DOMAIN"/>
    <property type="match status" value="1"/>
</dbReference>
<feature type="region of interest" description="Disordered" evidence="4">
    <location>
        <begin position="446"/>
        <end position="559"/>
    </location>
</feature>
<feature type="compositionally biased region" description="Polar residues" evidence="4">
    <location>
        <begin position="1039"/>
        <end position="1057"/>
    </location>
</feature>
<feature type="compositionally biased region" description="Polar residues" evidence="4">
    <location>
        <begin position="909"/>
        <end position="938"/>
    </location>
</feature>
<dbReference type="InterPro" id="IPR045188">
    <property type="entry name" value="Boi1/Boi2-like"/>
</dbReference>
<feature type="compositionally biased region" description="Low complexity" evidence="4">
    <location>
        <begin position="939"/>
        <end position="950"/>
    </location>
</feature>
<feature type="region of interest" description="Disordered" evidence="4">
    <location>
        <begin position="772"/>
        <end position="830"/>
    </location>
</feature>
<feature type="compositionally biased region" description="Polar residues" evidence="4">
    <location>
        <begin position="101"/>
        <end position="110"/>
    </location>
</feature>
<feature type="compositionally biased region" description="Polar residues" evidence="4">
    <location>
        <begin position="1067"/>
        <end position="1080"/>
    </location>
</feature>
<dbReference type="PANTHER" id="PTHR22902:SF27">
    <property type="entry name" value="PLECKSTRIN HOMOLOGY DOMAIN-CONTAINING FAMILY A MEMBER 3"/>
    <property type="match status" value="1"/>
</dbReference>
<reference evidence="8" key="1">
    <citation type="submission" date="2020-07" db="EMBL/GenBank/DDBJ databases">
        <title>Draft Genome Sequence of a Deep-Sea Yeast, Naganishia (Cryptococcus) liquefaciens strain N6.</title>
        <authorList>
            <person name="Han Y.W."/>
            <person name="Kajitani R."/>
            <person name="Morimoto H."/>
            <person name="Parhat M."/>
            <person name="Tsubouchi H."/>
            <person name="Bakenova O."/>
            <person name="Ogata M."/>
            <person name="Argunhan B."/>
            <person name="Aoki R."/>
            <person name="Kajiwara S."/>
            <person name="Itoh T."/>
            <person name="Iwasaki H."/>
        </authorList>
    </citation>
    <scope>NUCLEOTIDE SEQUENCE</scope>
    <source>
        <strain evidence="8">N6</strain>
    </source>
</reference>
<gene>
    <name evidence="8" type="ORF">NliqN6_4489</name>
</gene>
<dbReference type="InterPro" id="IPR011993">
    <property type="entry name" value="PH-like_dom_sf"/>
</dbReference>
<keyword evidence="1 3" id="KW-0728">SH3 domain</keyword>
<dbReference type="SUPFAM" id="SSF47769">
    <property type="entry name" value="SAM/Pointed domain"/>
    <property type="match status" value="1"/>
</dbReference>
<feature type="compositionally biased region" description="Polar residues" evidence="4">
    <location>
        <begin position="494"/>
        <end position="505"/>
    </location>
</feature>
<dbReference type="Gene3D" id="2.30.30.40">
    <property type="entry name" value="SH3 Domains"/>
    <property type="match status" value="1"/>
</dbReference>
<dbReference type="InterPro" id="IPR036028">
    <property type="entry name" value="SH3-like_dom_sf"/>
</dbReference>
<evidence type="ECO:0000313" key="8">
    <source>
        <dbReference type="EMBL" id="GHJ88087.1"/>
    </source>
</evidence>
<dbReference type="CDD" id="cd09535">
    <property type="entry name" value="SAM_BOI-like_fungal"/>
    <property type="match status" value="1"/>
</dbReference>
<evidence type="ECO:0000256" key="1">
    <source>
        <dbReference type="ARBA" id="ARBA00022443"/>
    </source>
</evidence>
<dbReference type="PROSITE" id="PS50003">
    <property type="entry name" value="PH_DOMAIN"/>
    <property type="match status" value="1"/>
</dbReference>
<feature type="compositionally biased region" description="Basic and acidic residues" evidence="4">
    <location>
        <begin position="281"/>
        <end position="295"/>
    </location>
</feature>
<feature type="region of interest" description="Disordered" evidence="4">
    <location>
        <begin position="1204"/>
        <end position="1236"/>
    </location>
</feature>
<evidence type="ECO:0000259" key="6">
    <source>
        <dbReference type="PROSITE" id="PS50003"/>
    </source>
</evidence>
<feature type="region of interest" description="Disordered" evidence="4">
    <location>
        <begin position="98"/>
        <end position="409"/>
    </location>
</feature>
<feature type="compositionally biased region" description="Low complexity" evidence="4">
    <location>
        <begin position="448"/>
        <end position="459"/>
    </location>
</feature>
<feature type="domain" description="SAM" evidence="7">
    <location>
        <begin position="708"/>
        <end position="772"/>
    </location>
</feature>
<dbReference type="OrthoDB" id="73680at2759"/>
<dbReference type="GO" id="GO:0005769">
    <property type="term" value="C:early endosome"/>
    <property type="evidence" value="ECO:0007669"/>
    <property type="project" value="TreeGrafter"/>
</dbReference>
<feature type="compositionally biased region" description="Polar residues" evidence="4">
    <location>
        <begin position="309"/>
        <end position="329"/>
    </location>
</feature>
<sequence>MDTAHIPTPPAIPRPPDAIDRVYCLHAFHAENADELSFDAGGWVDVLEKDDEFGDGWWKGRRVGEATGEGGLFPASYVLAEGVDPGPWREMLAATGVHGTPSKTQETQPMASAASAPKSPSRPASIRSRSRASSPELEIPPLPTPTLGQPQDSTKNDVEKEKTTGLELSIPPVTNAEPVPVADSGVPEGKTSEPHPEDEHTLGRRDEAIVGPAERAAEAAVHPDIVGKHQEASQAVQEIPEKASSDKISFKNTSTAAADGNMDIDSSDDEQEQNAASTRSRLAEAARAENTRQEAQEAESGSPRVLNFGMSSVPGSNAHSRTGSVQMASTGVRMANGRPTWSSGSGLPAGLIYSDESDSEGSSDEDGEFGTAAGSRKTSGGAPGSITKSPKMSRDERDRRVFGDDFDSRGLMERVKGVAGVSGGVTAGTAAAGLAGIGLVGMNQTPKQTELQSTSSSQQPVAPVIPSPVEPLRVPGSISTPPSSSPIQKAAEMSPSNQNVAQERQVTPEPALSPPANIEASAPHDEAKPSATTAKISSTDASANASVTARSGLTLSPPMNIEESPMGTPAPAEFGTSPVMASNPDMGVHADEVDAGYAFPPIPAAAPAVALAPSPPITEPAPPVSVIAATPVAQHMLPQAQMPATRTPSPLHADHTQEASREIVTPTPPSTSVLSQTQFTTPNQGSAVETVTSSSNGWAAVPGDPSTWTVDQVVAWAKGKGFDDTVQSKLVEHEITGDVLLEMDANTLKEIDIVQFGKRVKIANAINELRRPGSMRSFGHGSSRSQQMSPAYNSHHRVPSITAAYPVSPNYGPDYQQSSQPPQHSRSASVSGIVDTIPEDEAYNPQQRETAALGFNESSTASPVQPATDYSEWSTSRKSSVNRNQAPIREEDESSQPAVVTLHTPEPPLSSTFTSGTSQPTTAVGSSTHQAESVHSKASSIPLTPTTPSTRRGSVDRPSSAFGHRKAKSSADGNGTIGRAPSDRVGGLLSGALSRNRKPAPRYPSSASAQNLDQLANDGNDRRSLRGFMGGHSKKDSRGSTPSTMTKATSANPQRISVGTPMPLSPNARSGLSNPETPSALSKIGTPDFAGFLKKKGDRYNSWKTRYFVLKGARLYYLRNEREQKLKGHIDLAGYKVVTDTNPSSGNYGFQLVHDREKAHHFSSNDHRVVKEWMKNLMKATITRDFSAPVISSCNIHTIPLREAQALAPRPPSPSSMQATQRAARRDNPNQLTARDASVLMEFDKEKGKHMSIPVEPRGTAGGLGYSAPPRPSREMRRPSGVDKARNASLASYYPDEEAAPVDIAAAVPVPTIPEQYLPSAQGDRPAGEATAPVLQQTSGTTNAALLQWVNANLPPGAEKATSIPGSFISGKLICRVIEHIVGPDSVTASQTVSDSQFEPVQGEPNLEGIFSAFDKCIDENVDINGISINDMRSGDAERITTLLENLRKWGEQRRLAA</sequence>
<feature type="compositionally biased region" description="Polar residues" evidence="4">
    <location>
        <begin position="780"/>
        <end position="792"/>
    </location>
</feature>
<dbReference type="SMART" id="SM00233">
    <property type="entry name" value="PH"/>
    <property type="match status" value="1"/>
</dbReference>
<name>A0A8H3TVW3_9TREE</name>
<dbReference type="InterPro" id="IPR013761">
    <property type="entry name" value="SAM/pointed_sf"/>
</dbReference>
<dbReference type="InterPro" id="IPR001452">
    <property type="entry name" value="SH3_domain"/>
</dbReference>